<evidence type="ECO:0000313" key="6">
    <source>
        <dbReference type="EMBL" id="CAG9609449.1"/>
    </source>
</evidence>
<evidence type="ECO:0000256" key="4">
    <source>
        <dbReference type="ARBA" id="ARBA00023136"/>
    </source>
</evidence>
<dbReference type="RefSeq" id="WP_230497681.1">
    <property type="nucleotide sequence ID" value="NZ_CAKJTG010000019.1"/>
</dbReference>
<dbReference type="Pfam" id="PF04228">
    <property type="entry name" value="Zn_peptidase"/>
    <property type="match status" value="1"/>
</dbReference>
<sequence>MKWKGRRQSANVEDRRGRGIGGKTMVGGGLGGLILVLLFSLLGGNPGDISNTPPPPNMSYPNDNMEATNQQKELADFVSVVLADTEDIWSQEFEKRGLTYEEPKLVLFSDSVQSACGAASSTVGPFYCPGDHKLYIDLRFYEELKQRFEAPGDFAMAYVIAHEVGHHVQTLLNTGGQVSPEQKRSNEYSIRFELQADYLAGVWAHYAQGKGYLEKGDLEEALNAAHAVGDDNIQKKAQGYVVPESFTHGTSEQRERWFNKGFTNGTIEGGDTFKVRDL</sequence>
<evidence type="ECO:0000256" key="5">
    <source>
        <dbReference type="SAM" id="Phobius"/>
    </source>
</evidence>
<accession>A0A9C7GBI3</accession>
<dbReference type="Proteomes" id="UP000789845">
    <property type="component" value="Unassembled WGS sequence"/>
</dbReference>
<keyword evidence="3 5" id="KW-1133">Transmembrane helix</keyword>
<feature type="transmembrane region" description="Helical" evidence="5">
    <location>
        <begin position="20"/>
        <end position="42"/>
    </location>
</feature>
<dbReference type="EMBL" id="CAKJTG010000019">
    <property type="protein sequence ID" value="CAG9609449.1"/>
    <property type="molecule type" value="Genomic_DNA"/>
</dbReference>
<evidence type="ECO:0008006" key="8">
    <source>
        <dbReference type="Google" id="ProtNLM"/>
    </source>
</evidence>
<reference evidence="6" key="1">
    <citation type="submission" date="2021-10" db="EMBL/GenBank/DDBJ databases">
        <authorList>
            <person name="Criscuolo A."/>
        </authorList>
    </citation>
    <scope>NUCLEOTIDE SEQUENCE</scope>
    <source>
        <strain evidence="6">CIP111885</strain>
    </source>
</reference>
<comment type="caution">
    <text evidence="6">The sequence shown here is derived from an EMBL/GenBank/DDBJ whole genome shotgun (WGS) entry which is preliminary data.</text>
</comment>
<dbReference type="PANTHER" id="PTHR30168:SF0">
    <property type="entry name" value="INNER MEMBRANE PROTEIN"/>
    <property type="match status" value="1"/>
</dbReference>
<dbReference type="GO" id="GO:0016020">
    <property type="term" value="C:membrane"/>
    <property type="evidence" value="ECO:0007669"/>
    <property type="project" value="UniProtKB-SubCell"/>
</dbReference>
<gene>
    <name evidence="6" type="ORF">NEOCIP111885_03191</name>
</gene>
<comment type="subcellular location">
    <subcellularLocation>
        <location evidence="1">Membrane</location>
        <topology evidence="1">Single-pass membrane protein</topology>
    </subcellularLocation>
</comment>
<name>A0A9C7GBI3_9BACI</name>
<evidence type="ECO:0000256" key="3">
    <source>
        <dbReference type="ARBA" id="ARBA00022989"/>
    </source>
</evidence>
<organism evidence="6 7">
    <name type="scientific">Pseudoneobacillus rhizosphaerae</name>
    <dbReference type="NCBI Taxonomy" id="2880968"/>
    <lineage>
        <taxon>Bacteria</taxon>
        <taxon>Bacillati</taxon>
        <taxon>Bacillota</taxon>
        <taxon>Bacilli</taxon>
        <taxon>Bacillales</taxon>
        <taxon>Bacillaceae</taxon>
        <taxon>Pseudoneobacillus</taxon>
    </lineage>
</organism>
<keyword evidence="7" id="KW-1185">Reference proteome</keyword>
<evidence type="ECO:0000313" key="7">
    <source>
        <dbReference type="Proteomes" id="UP000789845"/>
    </source>
</evidence>
<dbReference type="AlphaFoldDB" id="A0A9C7GBI3"/>
<evidence type="ECO:0000256" key="1">
    <source>
        <dbReference type="ARBA" id="ARBA00004167"/>
    </source>
</evidence>
<dbReference type="PANTHER" id="PTHR30168">
    <property type="entry name" value="PUTATIVE MEMBRANE PROTEIN YPFJ"/>
    <property type="match status" value="1"/>
</dbReference>
<evidence type="ECO:0000256" key="2">
    <source>
        <dbReference type="ARBA" id="ARBA00022692"/>
    </source>
</evidence>
<keyword evidence="4 5" id="KW-0472">Membrane</keyword>
<dbReference type="SUPFAM" id="SSF55486">
    <property type="entry name" value="Metalloproteases ('zincins'), catalytic domain"/>
    <property type="match status" value="1"/>
</dbReference>
<proteinExistence type="predicted"/>
<keyword evidence="2 5" id="KW-0812">Transmembrane</keyword>
<protein>
    <recommendedName>
        <fullName evidence="8">Metalloprotease</fullName>
    </recommendedName>
</protein>
<dbReference type="InterPro" id="IPR007343">
    <property type="entry name" value="Uncharacterised_pept_Zn_put"/>
</dbReference>